<dbReference type="Gene3D" id="3.40.50.300">
    <property type="entry name" value="P-loop containing nucleotide triphosphate hydrolases"/>
    <property type="match status" value="1"/>
</dbReference>
<dbReference type="EMBL" id="JAODUP010000677">
    <property type="protein sequence ID" value="KAK2145506.1"/>
    <property type="molecule type" value="Genomic_DNA"/>
</dbReference>
<dbReference type="InterPro" id="IPR000863">
    <property type="entry name" value="Sulfotransferase_dom"/>
</dbReference>
<dbReference type="PANTHER" id="PTHR10605">
    <property type="entry name" value="HEPARAN SULFATE SULFOTRANSFERASE"/>
    <property type="match status" value="1"/>
</dbReference>
<organism evidence="8 9">
    <name type="scientific">Paralvinella palmiformis</name>
    <dbReference type="NCBI Taxonomy" id="53620"/>
    <lineage>
        <taxon>Eukaryota</taxon>
        <taxon>Metazoa</taxon>
        <taxon>Spiralia</taxon>
        <taxon>Lophotrochozoa</taxon>
        <taxon>Annelida</taxon>
        <taxon>Polychaeta</taxon>
        <taxon>Sedentaria</taxon>
        <taxon>Canalipalpata</taxon>
        <taxon>Terebellida</taxon>
        <taxon>Terebelliformia</taxon>
        <taxon>Alvinellidae</taxon>
        <taxon>Paralvinella</taxon>
    </lineage>
</organism>
<feature type="active site" description="For sulfotransferase activity" evidence="3">
    <location>
        <position position="117"/>
    </location>
</feature>
<keyword evidence="6" id="KW-0812">Transmembrane</keyword>
<dbReference type="PANTHER" id="PTHR10605:SF65">
    <property type="entry name" value="GH20068P"/>
    <property type="match status" value="1"/>
</dbReference>
<evidence type="ECO:0000313" key="8">
    <source>
        <dbReference type="EMBL" id="KAK2145506.1"/>
    </source>
</evidence>
<comment type="caution">
    <text evidence="8">The sequence shown here is derived from an EMBL/GenBank/DDBJ whole genome shotgun (WGS) entry which is preliminary data.</text>
</comment>
<evidence type="ECO:0000256" key="1">
    <source>
        <dbReference type="ARBA" id="ARBA00022679"/>
    </source>
</evidence>
<feature type="domain" description="Sulfotransferase" evidence="7">
    <location>
        <begin position="109"/>
        <end position="352"/>
    </location>
</feature>
<evidence type="ECO:0000256" key="5">
    <source>
        <dbReference type="PIRSR" id="PIRSR637359-3"/>
    </source>
</evidence>
<evidence type="ECO:0000259" key="7">
    <source>
        <dbReference type="Pfam" id="PF00685"/>
    </source>
</evidence>
<dbReference type="Proteomes" id="UP001208570">
    <property type="component" value="Unassembled WGS sequence"/>
</dbReference>
<evidence type="ECO:0000256" key="6">
    <source>
        <dbReference type="SAM" id="Phobius"/>
    </source>
</evidence>
<dbReference type="AlphaFoldDB" id="A0AAD9J3T5"/>
<keyword evidence="6" id="KW-0472">Membrane</keyword>
<evidence type="ECO:0000256" key="2">
    <source>
        <dbReference type="ARBA" id="ARBA00023180"/>
    </source>
</evidence>
<evidence type="ECO:0000313" key="9">
    <source>
        <dbReference type="Proteomes" id="UP001208570"/>
    </source>
</evidence>
<evidence type="ECO:0000256" key="4">
    <source>
        <dbReference type="PIRSR" id="PIRSR637359-2"/>
    </source>
</evidence>
<feature type="binding site" evidence="4">
    <location>
        <begin position="324"/>
        <end position="328"/>
    </location>
    <ligand>
        <name>3'-phosphoadenylyl sulfate</name>
        <dbReference type="ChEBI" id="CHEBI:58339"/>
    </ligand>
</feature>
<keyword evidence="5" id="KW-1015">Disulfide bond</keyword>
<proteinExistence type="predicted"/>
<gene>
    <name evidence="8" type="ORF">LSH36_677g02018</name>
</gene>
<feature type="binding site" evidence="4">
    <location>
        <position position="200"/>
    </location>
    <ligand>
        <name>3'-phosphoadenylyl sulfate</name>
        <dbReference type="ChEBI" id="CHEBI:58339"/>
    </ligand>
</feature>
<keyword evidence="9" id="KW-1185">Reference proteome</keyword>
<evidence type="ECO:0000256" key="3">
    <source>
        <dbReference type="PIRSR" id="PIRSR637359-1"/>
    </source>
</evidence>
<feature type="transmembrane region" description="Helical" evidence="6">
    <location>
        <begin position="47"/>
        <end position="65"/>
    </location>
</feature>
<feature type="disulfide bond" evidence="5">
    <location>
        <begin position="310"/>
        <end position="319"/>
    </location>
</feature>
<dbReference type="Pfam" id="PF00685">
    <property type="entry name" value="Sulfotransfer_1"/>
    <property type="match status" value="1"/>
</dbReference>
<keyword evidence="2" id="KW-0325">Glycoprotein</keyword>
<name>A0AAD9J3T5_9ANNE</name>
<feature type="binding site" evidence="4">
    <location>
        <position position="208"/>
    </location>
    <ligand>
        <name>3'-phosphoadenylyl sulfate</name>
        <dbReference type="ChEBI" id="CHEBI:58339"/>
    </ligand>
</feature>
<reference evidence="8" key="1">
    <citation type="journal article" date="2023" name="Mol. Biol. Evol.">
        <title>Third-Generation Sequencing Reveals the Adaptive Role of the Epigenome in Three Deep-Sea Polychaetes.</title>
        <authorList>
            <person name="Perez M."/>
            <person name="Aroh O."/>
            <person name="Sun Y."/>
            <person name="Lan Y."/>
            <person name="Juniper S.K."/>
            <person name="Young C.R."/>
            <person name="Angers B."/>
            <person name="Qian P.Y."/>
        </authorList>
    </citation>
    <scope>NUCLEOTIDE SEQUENCE</scope>
    <source>
        <strain evidence="8">P08H-3</strain>
    </source>
</reference>
<keyword evidence="1" id="KW-0808">Transferase</keyword>
<feature type="binding site" evidence="4">
    <location>
        <begin position="117"/>
        <end position="121"/>
    </location>
    <ligand>
        <name>3'-phosphoadenylyl sulfate</name>
        <dbReference type="ChEBI" id="CHEBI:58339"/>
    </ligand>
</feature>
<dbReference type="InterPro" id="IPR037359">
    <property type="entry name" value="NST/OST"/>
</dbReference>
<sequence>MLMYHSNVGDKPNKNVKYSLLVDGSIRDVTQEGRSIGFVCCSKCTRFKLIVVISLIIIGAVFVTYKLTISFRSSPVIESSAVSFTQSVNATEHFSDKIRYKHTKRHLPECIIIGIRKSGTRALLTYLNLHPHIRTATEEIHFFDNDDNYSRGLEWYRKKMPYSFPEEITIEKTPAYFSTRIVPDRVYHMNSSIKLLLIVREPYERTVSDYVQISMKKQAKNLPVYPFEQMVLKKNGEINMQYSPLVRSVYHMYMENWLRRFDLKQFHIINGDNLIKDPYSEIRLIEDFLGLSHRIKKKNFYFNESRGFFCIRNETRDKCLAASKGREHPLIDSYVRDKLKQFFRPFNERFFELIQRRFDWN</sequence>
<keyword evidence="6" id="KW-1133">Transmembrane helix</keyword>
<dbReference type="FunFam" id="3.40.50.300:FF:002997">
    <property type="entry name" value="Sulfotransferase"/>
    <property type="match status" value="1"/>
</dbReference>
<protein>
    <recommendedName>
        <fullName evidence="7">Sulfotransferase domain-containing protein</fullName>
    </recommendedName>
</protein>
<dbReference type="InterPro" id="IPR027417">
    <property type="entry name" value="P-loop_NTPase"/>
</dbReference>
<dbReference type="SUPFAM" id="SSF52540">
    <property type="entry name" value="P-loop containing nucleoside triphosphate hydrolases"/>
    <property type="match status" value="1"/>
</dbReference>
<accession>A0AAD9J3T5</accession>
<dbReference type="GO" id="GO:0008467">
    <property type="term" value="F:[heparan sulfate]-glucosamine 3-sulfotransferase activity"/>
    <property type="evidence" value="ECO:0007669"/>
    <property type="project" value="TreeGrafter"/>
</dbReference>